<reference evidence="1" key="1">
    <citation type="submission" date="2022-08" db="EMBL/GenBank/DDBJ databases">
        <title>Genome Sequence of Lecanicillium fungicola.</title>
        <authorList>
            <person name="Buettner E."/>
        </authorList>
    </citation>
    <scope>NUCLEOTIDE SEQUENCE</scope>
    <source>
        <strain evidence="1">Babe33</strain>
    </source>
</reference>
<keyword evidence="2" id="KW-1185">Reference proteome</keyword>
<proteinExistence type="predicted"/>
<gene>
    <name evidence="1" type="ORF">NQ176_g1224</name>
</gene>
<comment type="caution">
    <text evidence="1">The sequence shown here is derived from an EMBL/GenBank/DDBJ whole genome shotgun (WGS) entry which is preliminary data.</text>
</comment>
<evidence type="ECO:0000313" key="1">
    <source>
        <dbReference type="EMBL" id="KAJ2982680.1"/>
    </source>
</evidence>
<dbReference type="Proteomes" id="UP001143910">
    <property type="component" value="Unassembled WGS sequence"/>
</dbReference>
<protein>
    <submittedName>
        <fullName evidence="1">Uncharacterized protein</fullName>
    </submittedName>
</protein>
<dbReference type="EMBL" id="JANJQO010000063">
    <property type="protein sequence ID" value="KAJ2982680.1"/>
    <property type="molecule type" value="Genomic_DNA"/>
</dbReference>
<accession>A0ACC1NTQ0</accession>
<name>A0ACC1NTQ0_9HYPO</name>
<organism evidence="1 2">
    <name type="scientific">Zarea fungicola</name>
    <dbReference type="NCBI Taxonomy" id="93591"/>
    <lineage>
        <taxon>Eukaryota</taxon>
        <taxon>Fungi</taxon>
        <taxon>Dikarya</taxon>
        <taxon>Ascomycota</taxon>
        <taxon>Pezizomycotina</taxon>
        <taxon>Sordariomycetes</taxon>
        <taxon>Hypocreomycetidae</taxon>
        <taxon>Hypocreales</taxon>
        <taxon>Cordycipitaceae</taxon>
        <taxon>Zarea</taxon>
    </lineage>
</organism>
<sequence length="132" mass="15135">MQTEELRQRFLSYLAVSNQHDVEAMRKFYSPTIRINDNPRTPMEVTNSFTGLWQAFPDWTWQARHITIEGDYIAVQFSQSGTHTGIFKGIEPTGRRVVAAEFSLYLFDTQNGVFTDIWDLNDSAAILAQINA</sequence>
<evidence type="ECO:0000313" key="2">
    <source>
        <dbReference type="Proteomes" id="UP001143910"/>
    </source>
</evidence>